<accession>A0A4R9FY04</accession>
<protein>
    <submittedName>
        <fullName evidence="1">DUF1564 family protein</fullName>
    </submittedName>
</protein>
<dbReference type="EMBL" id="RQEP01000012">
    <property type="protein sequence ID" value="TGK03908.1"/>
    <property type="molecule type" value="Genomic_DNA"/>
</dbReference>
<dbReference type="Proteomes" id="UP000297453">
    <property type="component" value="Unassembled WGS sequence"/>
</dbReference>
<proteinExistence type="predicted"/>
<organism evidence="1 2">
    <name type="scientific">Leptospira semungkisensis</name>
    <dbReference type="NCBI Taxonomy" id="2484985"/>
    <lineage>
        <taxon>Bacteria</taxon>
        <taxon>Pseudomonadati</taxon>
        <taxon>Spirochaetota</taxon>
        <taxon>Spirochaetia</taxon>
        <taxon>Leptospirales</taxon>
        <taxon>Leptospiraceae</taxon>
        <taxon>Leptospira</taxon>
    </lineage>
</organism>
<dbReference type="AlphaFoldDB" id="A0A4R9FY04"/>
<evidence type="ECO:0000313" key="1">
    <source>
        <dbReference type="EMBL" id="TGK03908.1"/>
    </source>
</evidence>
<evidence type="ECO:0000313" key="2">
    <source>
        <dbReference type="Proteomes" id="UP000297453"/>
    </source>
</evidence>
<name>A0A4R9FY04_9LEPT</name>
<reference evidence="1" key="1">
    <citation type="journal article" date="2019" name="PLoS Negl. Trop. Dis.">
        <title>Revisiting the worldwide diversity of Leptospira species in the environment.</title>
        <authorList>
            <person name="Vincent A.T."/>
            <person name="Schiettekatte O."/>
            <person name="Bourhy P."/>
            <person name="Veyrier F.J."/>
            <person name="Picardeau M."/>
        </authorList>
    </citation>
    <scope>NUCLEOTIDE SEQUENCE [LARGE SCALE GENOMIC DNA]</scope>
    <source>
        <strain evidence="1">SSS9</strain>
    </source>
</reference>
<sequence>MSTSVVFQKDSLEKKDKIPRYLYPSTALIPLDLWRQIPAVYKKNFSYYLGILRGRYHHLLYTHEYLGKSSLRTTFQEKGQSLIRHSYRPIEEHYQELRNIAIGHGVSVNLLIALMIFWDSCKSIRKLLRQFWKGRKPPELEILHVSRVLDIATQEVRVLSLHCPTKFYLSRGSTRWV</sequence>
<keyword evidence="2" id="KW-1185">Reference proteome</keyword>
<dbReference type="Pfam" id="PF07600">
    <property type="entry name" value="DUF1564"/>
    <property type="match status" value="1"/>
</dbReference>
<dbReference type="OrthoDB" id="326438at2"/>
<comment type="caution">
    <text evidence="1">The sequence shown here is derived from an EMBL/GenBank/DDBJ whole genome shotgun (WGS) entry which is preliminary data.</text>
</comment>
<dbReference type="RefSeq" id="WP_135587599.1">
    <property type="nucleotide sequence ID" value="NZ_RQEP01000012.1"/>
</dbReference>
<dbReference type="InterPro" id="IPR011458">
    <property type="entry name" value="DUF1564"/>
</dbReference>
<gene>
    <name evidence="1" type="ORF">EHO59_10295</name>
</gene>